<protein>
    <submittedName>
        <fullName evidence="2">Uncharacterized protein</fullName>
    </submittedName>
</protein>
<gene>
    <name evidence="2" type="ORF">XDD1_1677</name>
</gene>
<dbReference type="EMBL" id="FO704550">
    <property type="protein sequence ID" value="CDG17376.1"/>
    <property type="molecule type" value="Genomic_DNA"/>
</dbReference>
<evidence type="ECO:0000313" key="2">
    <source>
        <dbReference type="EMBL" id="CDG17376.1"/>
    </source>
</evidence>
<dbReference type="AlphaFoldDB" id="A0A068QRW1"/>
<dbReference type="KEGG" id="xdo:XDD1_1677"/>
<dbReference type="Proteomes" id="UP000032721">
    <property type="component" value="Chromosome"/>
</dbReference>
<evidence type="ECO:0000313" key="3">
    <source>
        <dbReference type="Proteomes" id="UP000032721"/>
    </source>
</evidence>
<dbReference type="HOGENOM" id="CLU_2940865_0_0_6"/>
<reference evidence="2 3" key="1">
    <citation type="submission" date="2013-07" db="EMBL/GenBank/DDBJ databases">
        <authorList>
            <person name="Genoscope - CEA"/>
        </authorList>
    </citation>
    <scope>NUCLEOTIDE SEQUENCE [LARGE SCALE GENOMIC DNA]</scope>
    <source>
        <strain evidence="3">FRM16 / DSM 17909</strain>
    </source>
</reference>
<name>A0A068QRW1_9GAMM</name>
<feature type="region of interest" description="Disordered" evidence="1">
    <location>
        <begin position="1"/>
        <end position="60"/>
    </location>
</feature>
<dbReference type="STRING" id="351671.XDD1_1677"/>
<evidence type="ECO:0000256" key="1">
    <source>
        <dbReference type="SAM" id="MobiDB-lite"/>
    </source>
</evidence>
<organism evidence="2 3">
    <name type="scientific">Xenorhabdus doucetiae</name>
    <dbReference type="NCBI Taxonomy" id="351671"/>
    <lineage>
        <taxon>Bacteria</taxon>
        <taxon>Pseudomonadati</taxon>
        <taxon>Pseudomonadota</taxon>
        <taxon>Gammaproteobacteria</taxon>
        <taxon>Enterobacterales</taxon>
        <taxon>Morganellaceae</taxon>
        <taxon>Xenorhabdus</taxon>
    </lineage>
</organism>
<proteinExistence type="predicted"/>
<accession>A0A068QRW1</accession>
<sequence>MPRSGSRVRVSFPAPKKARWQSGHAADCKSVNLGSTPGRASKFSPGGEIGRHKGFKIPRP</sequence>